<evidence type="ECO:0000313" key="3">
    <source>
        <dbReference type="Proteomes" id="UP000265618"/>
    </source>
</evidence>
<dbReference type="Gene3D" id="3.80.10.10">
    <property type="entry name" value="Ribonuclease Inhibitor"/>
    <property type="match status" value="1"/>
</dbReference>
<dbReference type="SUPFAM" id="SSF52058">
    <property type="entry name" value="L domain-like"/>
    <property type="match status" value="1"/>
</dbReference>
<protein>
    <submittedName>
        <fullName evidence="2">Uncharacterized protein</fullName>
    </submittedName>
</protein>
<evidence type="ECO:0000256" key="1">
    <source>
        <dbReference type="SAM" id="MobiDB-lite"/>
    </source>
</evidence>
<gene>
    <name evidence="2" type="ORF">KIPB_005791</name>
</gene>
<organism evidence="2 3">
    <name type="scientific">Kipferlia bialata</name>
    <dbReference type="NCBI Taxonomy" id="797122"/>
    <lineage>
        <taxon>Eukaryota</taxon>
        <taxon>Metamonada</taxon>
        <taxon>Carpediemonas-like organisms</taxon>
        <taxon>Kipferlia</taxon>
    </lineage>
</organism>
<dbReference type="Proteomes" id="UP000265618">
    <property type="component" value="Unassembled WGS sequence"/>
</dbReference>
<dbReference type="InterPro" id="IPR032675">
    <property type="entry name" value="LRR_dom_sf"/>
</dbReference>
<sequence length="875" mass="92907">MWQGERYADPHYQRPTRTGDVPRDRGGRGDRGEGETWDSGHSVVDVSNLSLGDAGLQSALDQRVGRQGAYEGVRHIYAHDNSLGTFHPRVSLPSLAVLDLRCNEVTSLHFTRLFPRLRRLMLSHNAVQSFEGLPSLPHLEVFDDMSAGLTKFTNVVVEVTVTVPQYLNTVQILSYLLDIAGPLTEVLEGTDPGKRLHSVVEDLTSTRDTVGKALTPFADCLSTVMKALQPIIQFLNKMFSELGDGAKAVLATLKKGGDMLRPITEGFNKVMHAIAPVRWALEAVSCIVNKVLMPVINKILEVTGLKHLLDEAEEKVMKMLGLGSLLDAVMAVDPKAIGNQGSAVNDKAGDNSAELMCQLGSALGGYSTNKSEALKKTTYALVGAITGTVVDPNKGSIIPPFPEMPDLHRASSSSFSHTLKSTCLLGGVAAQAAHSTRMATAVKAVHSSVASLGVSPTMSLLTMHTHTPLVLLATPAPAPLNAAEEAAPSSFPPSIDATMYPHSAKFVEDVHASIAGVTALTASVATLSKSLTSLEASLAFPAHFEQQVTSMHTCFHTCSDLITFLDGLKYQVLSSIMDPVNDVVQMQLSAADDVSAAVPLLKSAVAYLATAAEGVVDQMPSTAVVSKAVHTMDGWVLGLQQLVHSLELGYDGGSDDTSALDDCKGHVESNAHALGARLETITSTVATLTSSVTAMQTALDTYSSALGEVTAHSQKMSTESLPALQHIAKTMGTLDSIFDPLSSLLEAEQCVDKSSPAKATCQTSVSILLSNVKRHLPEGLKDTLAKFASDSLPLGDIDTAVKHCTHTVDTHVVDAFETHAHTLQDGLKALGEALAATHTYSYTAKDGTVYHTPNDLVDQAMVDKALSINVVPAQK</sequence>
<dbReference type="PROSITE" id="PS51450">
    <property type="entry name" value="LRR"/>
    <property type="match status" value="1"/>
</dbReference>
<dbReference type="InterPro" id="IPR001611">
    <property type="entry name" value="Leu-rich_rpt"/>
</dbReference>
<proteinExistence type="predicted"/>
<dbReference type="OrthoDB" id="266138at2759"/>
<feature type="region of interest" description="Disordered" evidence="1">
    <location>
        <begin position="1"/>
        <end position="41"/>
    </location>
</feature>
<dbReference type="EMBL" id="BDIP01001397">
    <property type="protein sequence ID" value="GCA62785.1"/>
    <property type="molecule type" value="Genomic_DNA"/>
</dbReference>
<accession>A0A391NLZ7</accession>
<keyword evidence="3" id="KW-1185">Reference proteome</keyword>
<evidence type="ECO:0000313" key="2">
    <source>
        <dbReference type="EMBL" id="GCA62785.1"/>
    </source>
</evidence>
<reference evidence="2 3" key="1">
    <citation type="journal article" date="2018" name="PLoS ONE">
        <title>The draft genome of Kipferlia bialata reveals reductive genome evolution in fornicate parasites.</title>
        <authorList>
            <person name="Tanifuji G."/>
            <person name="Takabayashi S."/>
            <person name="Kume K."/>
            <person name="Takagi M."/>
            <person name="Nakayama T."/>
            <person name="Kamikawa R."/>
            <person name="Inagaki Y."/>
            <person name="Hashimoto T."/>
        </authorList>
    </citation>
    <scope>NUCLEOTIDE SEQUENCE [LARGE SCALE GENOMIC DNA]</scope>
    <source>
        <strain evidence="2">NY0173</strain>
    </source>
</reference>
<feature type="compositionally biased region" description="Basic and acidic residues" evidence="1">
    <location>
        <begin position="20"/>
        <end position="34"/>
    </location>
</feature>
<comment type="caution">
    <text evidence="2">The sequence shown here is derived from an EMBL/GenBank/DDBJ whole genome shotgun (WGS) entry which is preliminary data.</text>
</comment>
<dbReference type="AlphaFoldDB" id="A0A391NLZ7"/>
<name>A0A391NLZ7_9EUKA</name>
<feature type="compositionally biased region" description="Basic and acidic residues" evidence="1">
    <location>
        <begin position="1"/>
        <end position="12"/>
    </location>
</feature>